<dbReference type="GO" id="GO:0016020">
    <property type="term" value="C:membrane"/>
    <property type="evidence" value="ECO:0007669"/>
    <property type="project" value="UniProtKB-SubCell"/>
</dbReference>
<evidence type="ECO:0000313" key="7">
    <source>
        <dbReference type="EMBL" id="RYJ40884.1"/>
    </source>
</evidence>
<sequence>MFAGKKRSVFTLAGLYILTIPFFNGLNVTTYDNSQILGHFGPSTTAFSYAVYIPIFAMLAFLPLGLKLGKQIKVRTMILSVSFLSLLFNTASLFAPTIAWFVLCRSLLAMVSIIGIFASMVPILLKYNPALNMALMYGIFQFIQKGSQHLYQYLGAHFVSFHNWTFGIYFLNVNFLICIILAWYFYRADVAPLKTKFQFDWRGWIILILFFTIVLFLCVEGQTRHWFSDPKIMLASAALLITIGIYLLHVRFTAEPLINPDVYKFKNVIPGAFLMFYIGIMNGTGSVVTGYMTNILGFDPVLGAVTHLSLLIGLCISIPLSTYLLYKRIYLATIWVIGFACYGMYHIILFFRFYPGIDASDFYLPLIFKGLGMGFLFPVSLLYISEGIPPFLSTSRMMTGIIAQAVFASLLGSAVLGTFISNMNIQHKTGLSQQLSPINKQAEQQLEDSKRQFLYMGLSDAEAQKKAEKSLSNQTSQASILLAYKDIYLVMSAVCFLPIFIIMIFKLWRRPIGRVEVEPIPI</sequence>
<feature type="transmembrane region" description="Helical" evidence="6">
    <location>
        <begin position="201"/>
        <end position="219"/>
    </location>
</feature>
<keyword evidence="5 6" id="KW-0472">Membrane</keyword>
<comment type="caution">
    <text evidence="7">The sequence shown here is derived from an EMBL/GenBank/DDBJ whole genome shotgun (WGS) entry which is preliminary data.</text>
</comment>
<gene>
    <name evidence="7" type="ORF">NU08_0321</name>
</gene>
<keyword evidence="4 6" id="KW-1133">Transmembrane helix</keyword>
<evidence type="ECO:0000313" key="8">
    <source>
        <dbReference type="Proteomes" id="UP000290433"/>
    </source>
</evidence>
<dbReference type="PANTHER" id="PTHR42718:SF9">
    <property type="entry name" value="MAJOR FACILITATOR SUPERFAMILY MULTIDRUG TRANSPORTER MFSC"/>
    <property type="match status" value="1"/>
</dbReference>
<dbReference type="SUPFAM" id="SSF103473">
    <property type="entry name" value="MFS general substrate transporter"/>
    <property type="match status" value="1"/>
</dbReference>
<dbReference type="Gene3D" id="1.20.1250.20">
    <property type="entry name" value="MFS general substrate transporter like domains"/>
    <property type="match status" value="1"/>
</dbReference>
<dbReference type="PANTHER" id="PTHR42718">
    <property type="entry name" value="MAJOR FACILITATOR SUPERFAMILY MULTIDRUG TRANSPORTER MFSC"/>
    <property type="match status" value="1"/>
</dbReference>
<feature type="transmembrane region" description="Helical" evidence="6">
    <location>
        <begin position="397"/>
        <end position="420"/>
    </location>
</feature>
<dbReference type="RefSeq" id="WP_129745485.1">
    <property type="nucleotide sequence ID" value="NZ_JUIV01000001.1"/>
</dbReference>
<evidence type="ECO:0000256" key="5">
    <source>
        <dbReference type="ARBA" id="ARBA00023136"/>
    </source>
</evidence>
<organism evidence="7 8">
    <name type="scientific">Flavobacterium anhuiense</name>
    <dbReference type="NCBI Taxonomy" id="459526"/>
    <lineage>
        <taxon>Bacteria</taxon>
        <taxon>Pseudomonadati</taxon>
        <taxon>Bacteroidota</taxon>
        <taxon>Flavobacteriia</taxon>
        <taxon>Flavobacteriales</taxon>
        <taxon>Flavobacteriaceae</taxon>
        <taxon>Flavobacterium</taxon>
    </lineage>
</organism>
<reference evidence="7 8" key="1">
    <citation type="submission" date="2014-12" db="EMBL/GenBank/DDBJ databases">
        <title>Genome sequence of Flavobacterium anhuiense RCM74.</title>
        <authorList>
            <person name="Kim J.F."/>
            <person name="Song J.Y."/>
            <person name="Kwak M.-J."/>
            <person name="Lee S.-W."/>
        </authorList>
    </citation>
    <scope>NUCLEOTIDE SEQUENCE [LARGE SCALE GENOMIC DNA]</scope>
    <source>
        <strain evidence="7 8">RCM74</strain>
    </source>
</reference>
<feature type="transmembrane region" description="Helical" evidence="6">
    <location>
        <begin position="301"/>
        <end position="326"/>
    </location>
</feature>
<feature type="transmembrane region" description="Helical" evidence="6">
    <location>
        <begin position="78"/>
        <end position="101"/>
    </location>
</feature>
<evidence type="ECO:0000256" key="4">
    <source>
        <dbReference type="ARBA" id="ARBA00022989"/>
    </source>
</evidence>
<feature type="transmembrane region" description="Helical" evidence="6">
    <location>
        <begin position="268"/>
        <end position="289"/>
    </location>
</feature>
<keyword evidence="3 6" id="KW-0812">Transmembrane</keyword>
<dbReference type="InterPro" id="IPR036259">
    <property type="entry name" value="MFS_trans_sf"/>
</dbReference>
<proteinExistence type="predicted"/>
<feature type="transmembrane region" description="Helical" evidence="6">
    <location>
        <begin position="9"/>
        <end position="26"/>
    </location>
</feature>
<dbReference type="OrthoDB" id="1404010at2"/>
<feature type="transmembrane region" description="Helical" evidence="6">
    <location>
        <begin position="332"/>
        <end position="354"/>
    </location>
</feature>
<accession>A0A444W4Z5</accession>
<feature type="transmembrane region" description="Helical" evidence="6">
    <location>
        <begin position="166"/>
        <end position="186"/>
    </location>
</feature>
<name>A0A444W4Z5_9FLAO</name>
<dbReference type="Proteomes" id="UP000290433">
    <property type="component" value="Unassembled WGS sequence"/>
</dbReference>
<dbReference type="EMBL" id="JUIV01000001">
    <property type="protein sequence ID" value="RYJ40884.1"/>
    <property type="molecule type" value="Genomic_DNA"/>
</dbReference>
<protein>
    <submittedName>
        <fullName evidence="7">Major facilitator transporter</fullName>
    </submittedName>
</protein>
<keyword evidence="2" id="KW-0813">Transport</keyword>
<feature type="transmembrane region" description="Helical" evidence="6">
    <location>
        <begin position="107"/>
        <end position="125"/>
    </location>
</feature>
<comment type="subcellular location">
    <subcellularLocation>
        <location evidence="1">Membrane</location>
        <topology evidence="1">Multi-pass membrane protein</topology>
    </subcellularLocation>
</comment>
<dbReference type="AlphaFoldDB" id="A0A444W4Z5"/>
<feature type="transmembrane region" description="Helical" evidence="6">
    <location>
        <begin position="487"/>
        <end position="508"/>
    </location>
</feature>
<evidence type="ECO:0000256" key="3">
    <source>
        <dbReference type="ARBA" id="ARBA00022692"/>
    </source>
</evidence>
<feature type="transmembrane region" description="Helical" evidence="6">
    <location>
        <begin position="231"/>
        <end position="248"/>
    </location>
</feature>
<evidence type="ECO:0000256" key="1">
    <source>
        <dbReference type="ARBA" id="ARBA00004141"/>
    </source>
</evidence>
<evidence type="ECO:0000256" key="6">
    <source>
        <dbReference type="SAM" id="Phobius"/>
    </source>
</evidence>
<feature type="transmembrane region" description="Helical" evidence="6">
    <location>
        <begin position="366"/>
        <end position="385"/>
    </location>
</feature>
<feature type="transmembrane region" description="Helical" evidence="6">
    <location>
        <begin position="46"/>
        <end position="66"/>
    </location>
</feature>
<evidence type="ECO:0000256" key="2">
    <source>
        <dbReference type="ARBA" id="ARBA00022448"/>
    </source>
</evidence>